<dbReference type="InterPro" id="IPR048998">
    <property type="entry name" value="STPR"/>
</dbReference>
<evidence type="ECO:0000313" key="4">
    <source>
        <dbReference type="Proteomes" id="UP001151699"/>
    </source>
</evidence>
<dbReference type="EMBL" id="WJQU01000004">
    <property type="protein sequence ID" value="KAJ6636868.1"/>
    <property type="molecule type" value="Genomic_DNA"/>
</dbReference>
<sequence length="460" mass="53274">MTSDQHNLDLLNPLIKEDPMNENNQFLSQSSSEDNSTYTAPPSRPKQRHIYESPEAKARRLARNAERMRERRANETEEEYRLRLFKMAEASRLRRRNENEVERSIRLIREAARQRLRRVMESPEQRAVRLEKLAARARLIRQNENPEQRAARLERAAKRQRDRYSNKSDQSDKQPSSMSTTSSESSVQNNDWNVMLPGTSIKTEPTVLSNLIASQPSKLLQNPTDNTYTNLVSYSPNNQLLQNQVKYYANVPHISSTNALSIQCLPDIQSMNQPNIRPANVATSISIYPISTNYTQPFMTPNIMTPVRGRPVTIHPSNDYRSVNPAQREEAERQFLSHNMLESTINAMLSSPKQGRGRPTSRCDNLSGYDERRSKQANARRNQRNNETPEARKARLEDLAQRARKRRELLMATETEDERRKRLAAQAEYARQRRLKLQTPEAVKSQIQKAKVLYSKLHVE</sequence>
<evidence type="ECO:0000313" key="3">
    <source>
        <dbReference type="EMBL" id="KAJ6636868.1"/>
    </source>
</evidence>
<feature type="domain" description="STPR" evidence="2">
    <location>
        <begin position="102"/>
        <end position="169"/>
    </location>
</feature>
<feature type="region of interest" description="Disordered" evidence="1">
    <location>
        <begin position="1"/>
        <end position="59"/>
    </location>
</feature>
<feature type="compositionally biased region" description="Polar residues" evidence="1">
    <location>
        <begin position="21"/>
        <end position="40"/>
    </location>
</feature>
<organism evidence="3 4">
    <name type="scientific">Pseudolycoriella hygida</name>
    <dbReference type="NCBI Taxonomy" id="35572"/>
    <lineage>
        <taxon>Eukaryota</taxon>
        <taxon>Metazoa</taxon>
        <taxon>Ecdysozoa</taxon>
        <taxon>Arthropoda</taxon>
        <taxon>Hexapoda</taxon>
        <taxon>Insecta</taxon>
        <taxon>Pterygota</taxon>
        <taxon>Neoptera</taxon>
        <taxon>Endopterygota</taxon>
        <taxon>Diptera</taxon>
        <taxon>Nematocera</taxon>
        <taxon>Sciaroidea</taxon>
        <taxon>Sciaridae</taxon>
        <taxon>Pseudolycoriella</taxon>
    </lineage>
</organism>
<gene>
    <name evidence="3" type="primary">Znf821_1</name>
    <name evidence="3" type="ORF">Bhyg_15463</name>
</gene>
<feature type="domain" description="STPR" evidence="2">
    <location>
        <begin position="373"/>
        <end position="441"/>
    </location>
</feature>
<feature type="compositionally biased region" description="Basic and acidic residues" evidence="1">
    <location>
        <begin position="49"/>
        <end position="59"/>
    </location>
</feature>
<feature type="compositionally biased region" description="Low complexity" evidence="1">
    <location>
        <begin position="176"/>
        <end position="186"/>
    </location>
</feature>
<reference evidence="3" key="1">
    <citation type="submission" date="2022-07" db="EMBL/GenBank/DDBJ databases">
        <authorList>
            <person name="Trinca V."/>
            <person name="Uliana J.V.C."/>
            <person name="Torres T.T."/>
            <person name="Ward R.J."/>
            <person name="Monesi N."/>
        </authorList>
    </citation>
    <scope>NUCLEOTIDE SEQUENCE</scope>
    <source>
        <strain evidence="3">HSMRA1968</strain>
        <tissue evidence="3">Whole embryos</tissue>
    </source>
</reference>
<feature type="compositionally biased region" description="Basic and acidic residues" evidence="1">
    <location>
        <begin position="387"/>
        <end position="397"/>
    </location>
</feature>
<feature type="compositionally biased region" description="Basic and acidic residues" evidence="1">
    <location>
        <begin position="144"/>
        <end position="172"/>
    </location>
</feature>
<keyword evidence="4" id="KW-1185">Reference proteome</keyword>
<dbReference type="Proteomes" id="UP001151699">
    <property type="component" value="Chromosome C"/>
</dbReference>
<evidence type="ECO:0000256" key="1">
    <source>
        <dbReference type="SAM" id="MobiDB-lite"/>
    </source>
</evidence>
<protein>
    <submittedName>
        <fullName evidence="3">Zinc finger protein</fullName>
    </submittedName>
</protein>
<dbReference type="Pfam" id="PF21107">
    <property type="entry name" value="STPRs"/>
    <property type="match status" value="2"/>
</dbReference>
<dbReference type="AlphaFoldDB" id="A0A9Q0RYG7"/>
<proteinExistence type="predicted"/>
<comment type="caution">
    <text evidence="3">The sequence shown here is derived from an EMBL/GenBank/DDBJ whole genome shotgun (WGS) entry which is preliminary data.</text>
</comment>
<name>A0A9Q0RYG7_9DIPT</name>
<dbReference type="OrthoDB" id="7782521at2759"/>
<evidence type="ECO:0000259" key="2">
    <source>
        <dbReference type="Pfam" id="PF21107"/>
    </source>
</evidence>
<feature type="region of interest" description="Disordered" evidence="1">
    <location>
        <begin position="349"/>
        <end position="397"/>
    </location>
</feature>
<accession>A0A9Q0RYG7</accession>
<feature type="region of interest" description="Disordered" evidence="1">
    <location>
        <begin position="141"/>
        <end position="198"/>
    </location>
</feature>